<dbReference type="Proteomes" id="UP000199423">
    <property type="component" value="Unassembled WGS sequence"/>
</dbReference>
<evidence type="ECO:0000259" key="13">
    <source>
        <dbReference type="Pfam" id="PF08345"/>
    </source>
</evidence>
<proteinExistence type="inferred from homology"/>
<dbReference type="AlphaFoldDB" id="A0A1I7NRG5"/>
<dbReference type="Gene3D" id="3.30.300.30">
    <property type="match status" value="1"/>
</dbReference>
<evidence type="ECO:0000256" key="3">
    <source>
        <dbReference type="ARBA" id="ARBA00007971"/>
    </source>
</evidence>
<feature type="compositionally biased region" description="Basic and acidic residues" evidence="10">
    <location>
        <begin position="320"/>
        <end position="332"/>
    </location>
</feature>
<name>A0A1I7NRG5_9HYPH</name>
<evidence type="ECO:0000259" key="12">
    <source>
        <dbReference type="Pfam" id="PF01514"/>
    </source>
</evidence>
<dbReference type="Pfam" id="PF01514">
    <property type="entry name" value="YscJ_FliF"/>
    <property type="match status" value="1"/>
</dbReference>
<evidence type="ECO:0000256" key="5">
    <source>
        <dbReference type="ARBA" id="ARBA00022692"/>
    </source>
</evidence>
<dbReference type="EMBL" id="FPCH01000003">
    <property type="protein sequence ID" value="SFV37233.1"/>
    <property type="molecule type" value="Genomic_DNA"/>
</dbReference>
<keyword evidence="14" id="KW-0969">Cilium</keyword>
<keyword evidence="6 11" id="KW-1133">Transmembrane helix</keyword>
<feature type="region of interest" description="Disordered" evidence="10">
    <location>
        <begin position="270"/>
        <end position="342"/>
    </location>
</feature>
<dbReference type="PANTHER" id="PTHR30046">
    <property type="entry name" value="FLAGELLAR M-RING PROTEIN"/>
    <property type="match status" value="1"/>
</dbReference>
<keyword evidence="4" id="KW-1003">Cell membrane</keyword>
<dbReference type="GO" id="GO:0009431">
    <property type="term" value="C:bacterial-type flagellum basal body, MS ring"/>
    <property type="evidence" value="ECO:0007669"/>
    <property type="project" value="InterPro"/>
</dbReference>
<evidence type="ECO:0000256" key="1">
    <source>
        <dbReference type="ARBA" id="ARBA00004117"/>
    </source>
</evidence>
<keyword evidence="14" id="KW-0966">Cell projection</keyword>
<evidence type="ECO:0000313" key="15">
    <source>
        <dbReference type="Proteomes" id="UP000199423"/>
    </source>
</evidence>
<evidence type="ECO:0000256" key="7">
    <source>
        <dbReference type="ARBA" id="ARBA00023136"/>
    </source>
</evidence>
<comment type="function">
    <text evidence="9">The M ring may be actively involved in energy transduction.</text>
</comment>
<sequence>MDWRQFENLYQSLKGLGRQRLMALGAAGAFVFALITIGSFFASRSSYDTLYVGLTPSDISRMGSVLSEAGIAFETSIDGTKLSVPVGETAQARALLAEKGLPGSQTAGYELFDKLGALGLTSFMQEVTRVRALEGELSRTIQYLKGIRAARVHIFLPDQNALRVKKQPPSASVVIRTDISGDAAAAPAIKHLVASAIPEMTPDQVQVIGTDGTILGGGRGVAGDAPVQMLDLERTVAQQVQDSVRRTLAPYLGLDNFEVSAIARLNMDKHQTTETNFDPESKVERSTRFVKEAQSSQDSSGKTNVSVEQNIPGETPPAKDQTKKAQDRKEETTNYEISSKSASTSSEGYKVDNLSVAVVINKKRLADVIGKDAKAEDFDKQVAEIEKLALSAAGIDKKRGDLISVAAVDFAPSPFDEASSASGWAPLLLGLAGTGIKSLTILLVAAIVVMAGFRPVMRTLLSNGVAVEGPGNVAALGSPLASISGSGAAPIDMPEMASPLLEPGANPFEAEGGMGMGMGMGMGSGFGTGLSFGRSLTLGPVEKLGAIIDSDEEQATAILKHWVKNG</sequence>
<feature type="domain" description="Flagellar M-ring C-terminal" evidence="13">
    <location>
        <begin position="248"/>
        <end position="410"/>
    </location>
</feature>
<feature type="compositionally biased region" description="Basic and acidic residues" evidence="10">
    <location>
        <begin position="279"/>
        <end position="291"/>
    </location>
</feature>
<organism evidence="14 15">
    <name type="scientific">Hyphomicrobium facile</name>
    <dbReference type="NCBI Taxonomy" id="51670"/>
    <lineage>
        <taxon>Bacteria</taxon>
        <taxon>Pseudomonadati</taxon>
        <taxon>Pseudomonadota</taxon>
        <taxon>Alphaproteobacteria</taxon>
        <taxon>Hyphomicrobiales</taxon>
        <taxon>Hyphomicrobiaceae</taxon>
        <taxon>Hyphomicrobium</taxon>
    </lineage>
</organism>
<evidence type="ECO:0000256" key="10">
    <source>
        <dbReference type="SAM" id="MobiDB-lite"/>
    </source>
</evidence>
<gene>
    <name evidence="14" type="ORF">SAMN04488557_3058</name>
</gene>
<keyword evidence="14" id="KW-0282">Flagellum</keyword>
<feature type="domain" description="Flagellar M-ring N-terminal" evidence="12">
    <location>
        <begin position="43"/>
        <end position="215"/>
    </location>
</feature>
<reference evidence="15" key="1">
    <citation type="submission" date="2016-10" db="EMBL/GenBank/DDBJ databases">
        <authorList>
            <person name="Varghese N."/>
            <person name="Submissions S."/>
        </authorList>
    </citation>
    <scope>NUCLEOTIDE SEQUENCE [LARGE SCALE GENOMIC DNA]</scope>
    <source>
        <strain evidence="15">DSM 1565</strain>
    </source>
</reference>
<comment type="similarity">
    <text evidence="3 9">Belongs to the FliF family.</text>
</comment>
<keyword evidence="5 11" id="KW-0812">Transmembrane</keyword>
<dbReference type="GO" id="GO:0005886">
    <property type="term" value="C:plasma membrane"/>
    <property type="evidence" value="ECO:0007669"/>
    <property type="project" value="UniProtKB-SubCell"/>
</dbReference>
<dbReference type="PANTHER" id="PTHR30046:SF0">
    <property type="entry name" value="FLAGELLAR M-RING PROTEIN"/>
    <property type="match status" value="1"/>
</dbReference>
<dbReference type="OrthoDB" id="9807026at2"/>
<dbReference type="GO" id="GO:0003774">
    <property type="term" value="F:cytoskeletal motor activity"/>
    <property type="evidence" value="ECO:0007669"/>
    <property type="project" value="InterPro"/>
</dbReference>
<keyword evidence="7 11" id="KW-0472">Membrane</keyword>
<dbReference type="GO" id="GO:0071973">
    <property type="term" value="P:bacterial-type flagellum-dependent cell motility"/>
    <property type="evidence" value="ECO:0007669"/>
    <property type="project" value="InterPro"/>
</dbReference>
<dbReference type="PRINTS" id="PR01009">
    <property type="entry name" value="FLGMRINGFLIF"/>
</dbReference>
<protein>
    <recommendedName>
        <fullName evidence="9">Flagellar M-ring protein</fullName>
    </recommendedName>
</protein>
<feature type="transmembrane region" description="Helical" evidence="11">
    <location>
        <begin position="424"/>
        <end position="453"/>
    </location>
</feature>
<dbReference type="InterPro" id="IPR006182">
    <property type="entry name" value="FliF_N_dom"/>
</dbReference>
<dbReference type="InterPro" id="IPR013556">
    <property type="entry name" value="Flag_M-ring_C"/>
</dbReference>
<evidence type="ECO:0000256" key="11">
    <source>
        <dbReference type="SAM" id="Phobius"/>
    </source>
</evidence>
<evidence type="ECO:0000256" key="2">
    <source>
        <dbReference type="ARBA" id="ARBA00004651"/>
    </source>
</evidence>
<evidence type="ECO:0000256" key="6">
    <source>
        <dbReference type="ARBA" id="ARBA00022989"/>
    </source>
</evidence>
<feature type="transmembrane region" description="Helical" evidence="11">
    <location>
        <begin position="21"/>
        <end position="42"/>
    </location>
</feature>
<dbReference type="InterPro" id="IPR000067">
    <property type="entry name" value="FlgMring_FliF"/>
</dbReference>
<evidence type="ECO:0000256" key="4">
    <source>
        <dbReference type="ARBA" id="ARBA00022475"/>
    </source>
</evidence>
<evidence type="ECO:0000313" key="14">
    <source>
        <dbReference type="EMBL" id="SFV37233.1"/>
    </source>
</evidence>
<feature type="compositionally biased region" description="Polar residues" evidence="10">
    <location>
        <begin position="293"/>
        <end position="309"/>
    </location>
</feature>
<keyword evidence="15" id="KW-1185">Reference proteome</keyword>
<dbReference type="InterPro" id="IPR045851">
    <property type="entry name" value="AMP-bd_C_sf"/>
</dbReference>
<evidence type="ECO:0000256" key="9">
    <source>
        <dbReference type="PIRNR" id="PIRNR004862"/>
    </source>
</evidence>
<dbReference type="RefSeq" id="WP_092868584.1">
    <property type="nucleotide sequence ID" value="NZ_FPCH01000003.1"/>
</dbReference>
<evidence type="ECO:0000256" key="8">
    <source>
        <dbReference type="ARBA" id="ARBA00023143"/>
    </source>
</evidence>
<dbReference type="Pfam" id="PF08345">
    <property type="entry name" value="YscJ_FliF_C"/>
    <property type="match status" value="1"/>
</dbReference>
<dbReference type="InterPro" id="IPR043427">
    <property type="entry name" value="YscJ/FliF"/>
</dbReference>
<keyword evidence="8 9" id="KW-0975">Bacterial flagellum</keyword>
<accession>A0A1I7NRG5</accession>
<dbReference type="NCBIfam" id="TIGR00206">
    <property type="entry name" value="fliF"/>
    <property type="match status" value="1"/>
</dbReference>
<dbReference type="STRING" id="51670.SAMN04488557_3058"/>
<dbReference type="PIRSF" id="PIRSF004862">
    <property type="entry name" value="FliF"/>
    <property type="match status" value="1"/>
</dbReference>
<comment type="subcellular location">
    <subcellularLocation>
        <location evidence="1 9">Bacterial flagellum basal body</location>
    </subcellularLocation>
    <subcellularLocation>
        <location evidence="2">Cell membrane</location>
        <topology evidence="2">Multi-pass membrane protein</topology>
    </subcellularLocation>
</comment>